<dbReference type="AlphaFoldDB" id="A0LBT2"/>
<evidence type="ECO:0000313" key="8">
    <source>
        <dbReference type="Proteomes" id="UP000002586"/>
    </source>
</evidence>
<dbReference type="RefSeq" id="WP_011714489.1">
    <property type="nucleotide sequence ID" value="NC_008576.1"/>
</dbReference>
<dbReference type="PANTHER" id="PTHR30602">
    <property type="entry name" value="AMINO-ACID ACETYLTRANSFERASE"/>
    <property type="match status" value="1"/>
</dbReference>
<dbReference type="Gene3D" id="3.40.630.30">
    <property type="match status" value="1"/>
</dbReference>
<dbReference type="InterPro" id="IPR010167">
    <property type="entry name" value="NH2A_AcTrfase"/>
</dbReference>
<dbReference type="Gene3D" id="3.40.1160.10">
    <property type="entry name" value="Acetylglutamate kinase-like"/>
    <property type="match status" value="1"/>
</dbReference>
<gene>
    <name evidence="7" type="ordered locus">Mmc1_2934</name>
</gene>
<dbReference type="GO" id="GO:0005737">
    <property type="term" value="C:cytoplasm"/>
    <property type="evidence" value="ECO:0007669"/>
    <property type="project" value="InterPro"/>
</dbReference>
<evidence type="ECO:0000256" key="2">
    <source>
        <dbReference type="ARBA" id="ARBA00015231"/>
    </source>
</evidence>
<dbReference type="PROSITE" id="PS51186">
    <property type="entry name" value="GNAT"/>
    <property type="match status" value="1"/>
</dbReference>
<dbReference type="EMBL" id="CP000471">
    <property type="protein sequence ID" value="ABK45425.1"/>
    <property type="molecule type" value="Genomic_DNA"/>
</dbReference>
<dbReference type="InterPro" id="IPR036393">
    <property type="entry name" value="AceGlu_kinase-like_sf"/>
</dbReference>
<keyword evidence="4" id="KW-0012">Acyltransferase</keyword>
<comment type="pathway">
    <text evidence="1">Amino-acid biosynthesis; L-arginine biosynthesis.</text>
</comment>
<dbReference type="OrthoDB" id="7205533at2"/>
<dbReference type="InterPro" id="IPR016181">
    <property type="entry name" value="Acyl_CoA_acyltransferase"/>
</dbReference>
<dbReference type="Proteomes" id="UP000002586">
    <property type="component" value="Chromosome"/>
</dbReference>
<keyword evidence="3 7" id="KW-0808">Transferase</keyword>
<dbReference type="UniPathway" id="UPA00068"/>
<dbReference type="InterPro" id="IPR000182">
    <property type="entry name" value="GNAT_dom"/>
</dbReference>
<dbReference type="GO" id="GO:0006526">
    <property type="term" value="P:L-arginine biosynthetic process"/>
    <property type="evidence" value="ECO:0007669"/>
    <property type="project" value="UniProtKB-UniPathway"/>
</dbReference>
<organism evidence="7 8">
    <name type="scientific">Magnetococcus marinus (strain ATCC BAA-1437 / JCM 17883 / MC-1)</name>
    <dbReference type="NCBI Taxonomy" id="156889"/>
    <lineage>
        <taxon>Bacteria</taxon>
        <taxon>Pseudomonadati</taxon>
        <taxon>Pseudomonadota</taxon>
        <taxon>Magnetococcia</taxon>
        <taxon>Magnetococcales</taxon>
        <taxon>Magnetococcaceae</taxon>
        <taxon>Magnetococcus</taxon>
    </lineage>
</organism>
<sequence>MTPSTAFSERSFFLTSLQQQVVVLVLLDSLEPSAWQQLDASMQRLQQSGVRLLLLAAEPLCAEPGALGCIELGRKVEGEPWLGYAAWPTLQKLWQGVLSRVVGVLDQQPLREMQQVTDFLSPLRPNRVLLLRRDGGIKDPQGGWINFISLAQLAEISCQPPVSQQPVLSAIGQLLQKGVRSVSLCKPENLERELLTYEGAGTYFSIDHYCRVERLRLDHFSEVESMIHRGEKEGFLMRRPQHHLYTLLSEGWGAFVGGSSRLAGVVGVLTEPYAETFAGEIISIYTLTRYKGNGVGARLLQTVAEHAADKSLHYLFAATQSERVAEFFLRSGYREVELHELPPAKWQGYDPARKATAFALRLDLTSAG</sequence>
<protein>
    <recommendedName>
        <fullName evidence="2">Amino-acid acetyltransferase</fullName>
    </recommendedName>
    <alternativeName>
        <fullName evidence="5">N-acetylglutamate synthase</fullName>
    </alternativeName>
</protein>
<dbReference type="SUPFAM" id="SSF55729">
    <property type="entry name" value="Acyl-CoA N-acyltransferases (Nat)"/>
    <property type="match status" value="1"/>
</dbReference>
<accession>A0LBT2</accession>
<proteinExistence type="predicted"/>
<dbReference type="STRING" id="156889.Mmc1_2934"/>
<dbReference type="Pfam" id="PF00583">
    <property type="entry name" value="Acetyltransf_1"/>
    <property type="match status" value="1"/>
</dbReference>
<keyword evidence="8" id="KW-1185">Reference proteome</keyword>
<evidence type="ECO:0000259" key="6">
    <source>
        <dbReference type="PROSITE" id="PS51186"/>
    </source>
</evidence>
<feature type="domain" description="N-acetyltransferase" evidence="6">
    <location>
        <begin position="210"/>
        <end position="365"/>
    </location>
</feature>
<dbReference type="GO" id="GO:0004042">
    <property type="term" value="F:L-glutamate N-acetyltransferase activity"/>
    <property type="evidence" value="ECO:0007669"/>
    <property type="project" value="InterPro"/>
</dbReference>
<dbReference type="PANTHER" id="PTHR30602:SF12">
    <property type="entry name" value="AMINO-ACID ACETYLTRANSFERASE NAGS1, CHLOROPLASTIC-RELATED"/>
    <property type="match status" value="1"/>
</dbReference>
<evidence type="ECO:0000256" key="5">
    <source>
        <dbReference type="ARBA" id="ARBA00033251"/>
    </source>
</evidence>
<reference evidence="8" key="1">
    <citation type="journal article" date="2009" name="Appl. Environ. Microbiol.">
        <title>Complete genome sequence of the chemolithoautotrophic marine magnetotactic coccus strain MC-1.</title>
        <authorList>
            <person name="Schubbe S."/>
            <person name="Williams T.J."/>
            <person name="Xie G."/>
            <person name="Kiss H.E."/>
            <person name="Brettin T.S."/>
            <person name="Martinez D."/>
            <person name="Ross C.A."/>
            <person name="Schuler D."/>
            <person name="Cox B.L."/>
            <person name="Nealson K.H."/>
            <person name="Bazylinski D.A."/>
        </authorList>
    </citation>
    <scope>NUCLEOTIDE SEQUENCE [LARGE SCALE GENOMIC DNA]</scope>
    <source>
        <strain evidence="8">ATCC BAA-1437 / JCM 17883 / MC-1</strain>
    </source>
</reference>
<name>A0LBT2_MAGMM</name>
<evidence type="ECO:0000313" key="7">
    <source>
        <dbReference type="EMBL" id="ABK45425.1"/>
    </source>
</evidence>
<evidence type="ECO:0000256" key="1">
    <source>
        <dbReference type="ARBA" id="ARBA00004730"/>
    </source>
</evidence>
<reference evidence="7 8" key="2">
    <citation type="journal article" date="2012" name="Int. J. Syst. Evol. Microbiol.">
        <title>Magnetococcus marinus gen. nov., sp. nov., a marine, magnetotactic bacterium that represents a novel lineage (Magnetococcaceae fam. nov.; Magnetococcales ord. nov.) at the base of the Alphaproteobacteria.</title>
        <authorList>
            <person name="Bazylinski D.A."/>
            <person name="Williams T.J."/>
            <person name="Lefevre C.T."/>
            <person name="Berg R.J."/>
            <person name="Zhang C.L."/>
            <person name="Bowser S.S."/>
            <person name="Dean A.J."/>
            <person name="Beveridge T.J."/>
        </authorList>
    </citation>
    <scope>NUCLEOTIDE SEQUENCE [LARGE SCALE GENOMIC DNA]</scope>
    <source>
        <strain evidence="8">ATCC BAA-1437 / JCM 17883 / MC-1</strain>
    </source>
</reference>
<evidence type="ECO:0000256" key="3">
    <source>
        <dbReference type="ARBA" id="ARBA00022679"/>
    </source>
</evidence>
<dbReference type="HOGENOM" id="CLU_729452_0_0_5"/>
<dbReference type="eggNOG" id="COG1246">
    <property type="taxonomic scope" value="Bacteria"/>
</dbReference>
<evidence type="ECO:0000256" key="4">
    <source>
        <dbReference type="ARBA" id="ARBA00023315"/>
    </source>
</evidence>
<dbReference type="CDD" id="cd04301">
    <property type="entry name" value="NAT_SF"/>
    <property type="match status" value="1"/>
</dbReference>
<dbReference type="KEGG" id="mgm:Mmc1_2934"/>